<keyword evidence="1" id="KW-0812">Transmembrane</keyword>
<protein>
    <submittedName>
        <fullName evidence="2">ABC-2 type transport system permease protein</fullName>
    </submittedName>
</protein>
<accession>A0A4V2FZ98</accession>
<dbReference type="GO" id="GO:0005886">
    <property type="term" value="C:plasma membrane"/>
    <property type="evidence" value="ECO:0007669"/>
    <property type="project" value="UniProtKB-SubCell"/>
</dbReference>
<evidence type="ECO:0000313" key="2">
    <source>
        <dbReference type="EMBL" id="RZU20636.1"/>
    </source>
</evidence>
<feature type="transmembrane region" description="Helical" evidence="1">
    <location>
        <begin position="204"/>
        <end position="223"/>
    </location>
</feature>
<dbReference type="EMBL" id="SHKR01000011">
    <property type="protein sequence ID" value="RZU20636.1"/>
    <property type="molecule type" value="Genomic_DNA"/>
</dbReference>
<feature type="transmembrane region" description="Helical" evidence="1">
    <location>
        <begin position="60"/>
        <end position="81"/>
    </location>
</feature>
<feature type="transmembrane region" description="Helical" evidence="1">
    <location>
        <begin position="181"/>
        <end position="198"/>
    </location>
</feature>
<organism evidence="2 3">
    <name type="scientific">Kribbella rubisoli</name>
    <dbReference type="NCBI Taxonomy" id="3075929"/>
    <lineage>
        <taxon>Bacteria</taxon>
        <taxon>Bacillati</taxon>
        <taxon>Actinomycetota</taxon>
        <taxon>Actinomycetes</taxon>
        <taxon>Propionibacteriales</taxon>
        <taxon>Kribbellaceae</taxon>
        <taxon>Kribbella</taxon>
    </lineage>
</organism>
<feature type="transmembrane region" description="Helical" evidence="1">
    <location>
        <begin position="25"/>
        <end position="48"/>
    </location>
</feature>
<dbReference type="GO" id="GO:0140359">
    <property type="term" value="F:ABC-type transporter activity"/>
    <property type="evidence" value="ECO:0007669"/>
    <property type="project" value="InterPro"/>
</dbReference>
<dbReference type="Pfam" id="PF12679">
    <property type="entry name" value="ABC2_membrane_2"/>
    <property type="match status" value="1"/>
</dbReference>
<dbReference type="RefSeq" id="WP_130443405.1">
    <property type="nucleotide sequence ID" value="NZ_SHKR01000011.1"/>
</dbReference>
<proteinExistence type="predicted"/>
<dbReference type="PANTHER" id="PTHR43471">
    <property type="entry name" value="ABC TRANSPORTER PERMEASE"/>
    <property type="match status" value="1"/>
</dbReference>
<dbReference type="PANTHER" id="PTHR43471:SF1">
    <property type="entry name" value="ABC TRANSPORTER PERMEASE PROTEIN NOSY-RELATED"/>
    <property type="match status" value="1"/>
</dbReference>
<gene>
    <name evidence="2" type="ORF">EV645_2873</name>
</gene>
<sequence length="241" mass="26073">MTVNPRLVRAIVAKELREFRRNRSLVVGMAIVPIIFSIQPLVAVFTLTTSASEPLRHEHVLLYMLGIPALVPSLVASYSVVGEREQGTLEPLLTTPIRREELLLGKALATFIPGVVVAYAVFGLFVACVELFAQPGVAAALIHPSDLIAQLLFTPLLAGWSIWVAIVISTRSNDIRVAQQLSTLASLPSVALTTLISLNVIDVSLLTAVITAVVLILLNRIGWRVASALFDRERLILGTKA</sequence>
<comment type="caution">
    <text evidence="2">The sequence shown here is derived from an EMBL/GenBank/DDBJ whole genome shotgun (WGS) entry which is preliminary data.</text>
</comment>
<feature type="transmembrane region" description="Helical" evidence="1">
    <location>
        <begin position="147"/>
        <end position="169"/>
    </location>
</feature>
<feature type="transmembrane region" description="Helical" evidence="1">
    <location>
        <begin position="102"/>
        <end position="127"/>
    </location>
</feature>
<evidence type="ECO:0000313" key="3">
    <source>
        <dbReference type="Proteomes" id="UP000292027"/>
    </source>
</evidence>
<evidence type="ECO:0000256" key="1">
    <source>
        <dbReference type="SAM" id="Phobius"/>
    </source>
</evidence>
<dbReference type="OrthoDB" id="157137at2"/>
<dbReference type="Proteomes" id="UP000292027">
    <property type="component" value="Unassembled WGS sequence"/>
</dbReference>
<dbReference type="AlphaFoldDB" id="A0A4V2FZ98"/>
<name>A0A4V2FZ98_9ACTN</name>
<keyword evidence="3" id="KW-1185">Reference proteome</keyword>
<reference evidence="2 3" key="1">
    <citation type="journal article" date="2015" name="Stand. Genomic Sci.">
        <title>Genomic Encyclopedia of Bacterial and Archaeal Type Strains, Phase III: the genomes of soil and plant-associated and newly described type strains.</title>
        <authorList>
            <person name="Whitman W.B."/>
            <person name="Woyke T."/>
            <person name="Klenk H.P."/>
            <person name="Zhou Y."/>
            <person name="Lilburn T.G."/>
            <person name="Beck B.J."/>
            <person name="De Vos P."/>
            <person name="Vandamme P."/>
            <person name="Eisen J.A."/>
            <person name="Garrity G."/>
            <person name="Hugenholtz P."/>
            <person name="Kyrpides N.C."/>
        </authorList>
    </citation>
    <scope>NUCLEOTIDE SEQUENCE [LARGE SCALE GENOMIC DNA]</scope>
    <source>
        <strain evidence="2 3">VKM Ac-2540</strain>
    </source>
</reference>
<keyword evidence="1" id="KW-1133">Transmembrane helix</keyword>
<keyword evidence="1" id="KW-0472">Membrane</keyword>